<protein>
    <submittedName>
        <fullName evidence="1">Glycosyltransferase family 2 protein</fullName>
    </submittedName>
</protein>
<comment type="caution">
    <text evidence="1">The sequence shown here is derived from an EMBL/GenBank/DDBJ whole genome shotgun (WGS) entry which is preliminary data.</text>
</comment>
<gene>
    <name evidence="1" type="ORF">E5990_04880</name>
</gene>
<organism evidence="1 2">
    <name type="scientific">Muribaculum caecicola</name>
    <dbReference type="NCBI Taxonomy" id="3038144"/>
    <lineage>
        <taxon>Bacteria</taxon>
        <taxon>Pseudomonadati</taxon>
        <taxon>Bacteroidota</taxon>
        <taxon>Bacteroidia</taxon>
        <taxon>Bacteroidales</taxon>
        <taxon>Muribaculaceae</taxon>
        <taxon>Muribaculum</taxon>
    </lineage>
</organism>
<proteinExistence type="predicted"/>
<keyword evidence="2" id="KW-1185">Reference proteome</keyword>
<dbReference type="Proteomes" id="UP000305401">
    <property type="component" value="Unassembled WGS sequence"/>
</dbReference>
<dbReference type="EMBL" id="SSTG01000041">
    <property type="protein sequence ID" value="THG52724.1"/>
    <property type="molecule type" value="Genomic_DNA"/>
</dbReference>
<evidence type="ECO:0000313" key="1">
    <source>
        <dbReference type="EMBL" id="THG52724.1"/>
    </source>
</evidence>
<evidence type="ECO:0000313" key="2">
    <source>
        <dbReference type="Proteomes" id="UP000305401"/>
    </source>
</evidence>
<sequence>MLTVSIVTYHTCPEELSRCIQSLDRNIVRHIYVIDNSAQKYIAELCHKFNVEYIANNNTGYGAAHNIAIKKAFATKARYHLVLNSDVEFDSRILKKIMAYMDNNPDVGQLQPKIVCPDNSLQYTCRLLPTPFDLALRRFTPNFFLRKRKKRYILAQADWNKSFDVAYQQGSFLFFRIDALKNVGLFDERYFMYPEDIDISRRMALAWKVRYWPGATVVHNHRAASYHSVRMLLVHLKNMALYFNKWGWLHDNERKRLNNMVTNQFKNVSIK</sequence>
<reference evidence="1" key="1">
    <citation type="submission" date="2019-04" db="EMBL/GenBank/DDBJ databases">
        <title>Microbes associate with the intestines of laboratory mice.</title>
        <authorList>
            <person name="Navarre W."/>
            <person name="Wong E."/>
            <person name="Huang K.C."/>
            <person name="Tropini C."/>
            <person name="Ng K."/>
            <person name="Yu B."/>
        </authorList>
    </citation>
    <scope>NUCLEOTIDE SEQUENCE</scope>
    <source>
        <strain evidence="1">NM86_A22</strain>
    </source>
</reference>
<name>A0AC61S6M2_9BACT</name>
<accession>A0AC61S6M2</accession>